<protein>
    <recommendedName>
        <fullName evidence="5">[Ribosomal protein bS18]-alanine N-acetyltransferase</fullName>
        <ecNumber evidence="5">2.3.1.266</ecNumber>
    </recommendedName>
</protein>
<feature type="binding site" evidence="5">
    <location>
        <position position="119"/>
    </location>
    <ligand>
        <name>acetyl-CoA</name>
        <dbReference type="ChEBI" id="CHEBI:57288"/>
    </ligand>
</feature>
<dbReference type="PANTHER" id="PTHR43420">
    <property type="entry name" value="ACETYLTRANSFERASE"/>
    <property type="match status" value="1"/>
</dbReference>
<sequence>MNARAPLPAPTPRLQPMEVSHLDAVMAIEVQAYPFPWSRGNFIDSIASGYWCCSLISASGELLGYQIVMAGLDELHLLNLTVAPDHQGQGHALLLLRALEEHARREDAHWLWLEVRPSNGRARALYERFGFEQVGLRKGYYPDAGGRREDALVLRRAVEPPTPAWGRSR</sequence>
<feature type="domain" description="N-acetyltransferase" evidence="6">
    <location>
        <begin position="12"/>
        <end position="159"/>
    </location>
</feature>
<dbReference type="RefSeq" id="WP_251971411.1">
    <property type="nucleotide sequence ID" value="NZ_AP025730.1"/>
</dbReference>
<keyword evidence="4 5" id="KW-0012">Acyltransferase</keyword>
<proteinExistence type="inferred from homology"/>
<comment type="catalytic activity">
    <reaction evidence="5">
        <text>N-terminal L-alanyl-[ribosomal protein bS18] + acetyl-CoA = N-terminal N(alpha)-acetyl-L-alanyl-[ribosomal protein bS18] + CoA + H(+)</text>
        <dbReference type="Rhea" id="RHEA:43756"/>
        <dbReference type="Rhea" id="RHEA-COMP:10676"/>
        <dbReference type="Rhea" id="RHEA-COMP:10677"/>
        <dbReference type="ChEBI" id="CHEBI:15378"/>
        <dbReference type="ChEBI" id="CHEBI:57287"/>
        <dbReference type="ChEBI" id="CHEBI:57288"/>
        <dbReference type="ChEBI" id="CHEBI:64718"/>
        <dbReference type="ChEBI" id="CHEBI:83683"/>
        <dbReference type="EC" id="2.3.1.266"/>
    </reaction>
</comment>
<evidence type="ECO:0000256" key="2">
    <source>
        <dbReference type="ARBA" id="ARBA00022490"/>
    </source>
</evidence>
<dbReference type="HAMAP" id="MF_02210">
    <property type="entry name" value="RimI"/>
    <property type="match status" value="1"/>
</dbReference>
<reference evidence="7" key="1">
    <citation type="submission" date="2022-04" db="EMBL/GenBank/DDBJ databases">
        <title>Whole genome sequence of Sphaerotilus sp. FB-5.</title>
        <authorList>
            <person name="Takeda M."/>
            <person name="Narihara S."/>
            <person name="Akimoto M."/>
            <person name="Akimoto R."/>
            <person name="Nishiyashiki S."/>
            <person name="Murakami T."/>
        </authorList>
    </citation>
    <scope>NUCLEOTIDE SEQUENCE</scope>
    <source>
        <strain evidence="7">FB-5</strain>
    </source>
</reference>
<dbReference type="EC" id="2.3.1.266" evidence="5"/>
<dbReference type="PANTHER" id="PTHR43420:SF44">
    <property type="entry name" value="ACETYLTRANSFERASE YPEA"/>
    <property type="match status" value="1"/>
</dbReference>
<comment type="caution">
    <text evidence="5">Lacks conserved residue(s) required for the propagation of feature annotation.</text>
</comment>
<name>A0ABN6PIW8_9BURK</name>
<dbReference type="PROSITE" id="PS51186">
    <property type="entry name" value="GNAT"/>
    <property type="match status" value="1"/>
</dbReference>
<comment type="function">
    <text evidence="5">Acetylates the N-terminal alanine of ribosomal protein bS18.</text>
</comment>
<feature type="active site" description="Proton acceptor" evidence="5">
    <location>
        <position position="114"/>
    </location>
</feature>
<dbReference type="InterPro" id="IPR050680">
    <property type="entry name" value="YpeA/RimI_acetyltransf"/>
</dbReference>
<dbReference type="InterPro" id="IPR016181">
    <property type="entry name" value="Acyl_CoA_acyltransferase"/>
</dbReference>
<feature type="active site" description="Proton donor" evidence="5">
    <location>
        <position position="126"/>
    </location>
</feature>
<keyword evidence="8" id="KW-1185">Reference proteome</keyword>
<accession>A0ABN6PIW8</accession>
<evidence type="ECO:0000259" key="6">
    <source>
        <dbReference type="PROSITE" id="PS51186"/>
    </source>
</evidence>
<dbReference type="InterPro" id="IPR000182">
    <property type="entry name" value="GNAT_dom"/>
</dbReference>
<evidence type="ECO:0000313" key="8">
    <source>
        <dbReference type="Proteomes" id="UP001057498"/>
    </source>
</evidence>
<dbReference type="Gene3D" id="3.40.630.30">
    <property type="match status" value="1"/>
</dbReference>
<dbReference type="Proteomes" id="UP001057498">
    <property type="component" value="Chromosome"/>
</dbReference>
<dbReference type="EMBL" id="AP025730">
    <property type="protein sequence ID" value="BDI03090.1"/>
    <property type="molecule type" value="Genomic_DNA"/>
</dbReference>
<dbReference type="InterPro" id="IPR006464">
    <property type="entry name" value="AcTrfase_RimI/Ard1"/>
</dbReference>
<evidence type="ECO:0000256" key="3">
    <source>
        <dbReference type="ARBA" id="ARBA00022679"/>
    </source>
</evidence>
<keyword evidence="2 5" id="KW-0963">Cytoplasm</keyword>
<dbReference type="NCBIfam" id="TIGR01575">
    <property type="entry name" value="rimI"/>
    <property type="match status" value="1"/>
</dbReference>
<organism evidence="7 8">
    <name type="scientific">Sphaerotilus microaerophilus</name>
    <dbReference type="NCBI Taxonomy" id="2914710"/>
    <lineage>
        <taxon>Bacteria</taxon>
        <taxon>Pseudomonadati</taxon>
        <taxon>Pseudomonadota</taxon>
        <taxon>Betaproteobacteria</taxon>
        <taxon>Burkholderiales</taxon>
        <taxon>Sphaerotilaceae</taxon>
        <taxon>Sphaerotilus</taxon>
    </lineage>
</organism>
<evidence type="ECO:0000256" key="1">
    <source>
        <dbReference type="ARBA" id="ARBA00005395"/>
    </source>
</evidence>
<evidence type="ECO:0000256" key="5">
    <source>
        <dbReference type="HAMAP-Rule" id="MF_02210"/>
    </source>
</evidence>
<comment type="subcellular location">
    <subcellularLocation>
        <location evidence="5">Cytoplasm</location>
    </subcellularLocation>
</comment>
<dbReference type="SUPFAM" id="SSF55729">
    <property type="entry name" value="Acyl-CoA N-acyltransferases (Nat)"/>
    <property type="match status" value="1"/>
</dbReference>
<gene>
    <name evidence="5 7" type="primary">rimI</name>
    <name evidence="7" type="ORF">CATMQ487_00600</name>
</gene>
<evidence type="ECO:0000313" key="7">
    <source>
        <dbReference type="EMBL" id="BDI03090.1"/>
    </source>
</evidence>
<keyword evidence="3 5" id="KW-0808">Transferase</keyword>
<comment type="similarity">
    <text evidence="1 5">Belongs to the acetyltransferase family. RimI subfamily.</text>
</comment>
<dbReference type="InterPro" id="IPR043690">
    <property type="entry name" value="RimI"/>
</dbReference>
<dbReference type="Pfam" id="PF00583">
    <property type="entry name" value="Acetyltransf_1"/>
    <property type="match status" value="1"/>
</dbReference>
<evidence type="ECO:0000256" key="4">
    <source>
        <dbReference type="ARBA" id="ARBA00023315"/>
    </source>
</evidence>